<dbReference type="InterPro" id="IPR011990">
    <property type="entry name" value="TPR-like_helical_dom_sf"/>
</dbReference>
<feature type="repeat" description="TPR" evidence="3">
    <location>
        <begin position="319"/>
        <end position="352"/>
    </location>
</feature>
<dbReference type="PROSITE" id="PS50005">
    <property type="entry name" value="TPR"/>
    <property type="match status" value="7"/>
</dbReference>
<keyword evidence="6" id="KW-1185">Reference proteome</keyword>
<name>A0A814NHC2_9BILA</name>
<keyword evidence="1" id="KW-0677">Repeat</keyword>
<feature type="repeat" description="TPR" evidence="3">
    <location>
        <begin position="487"/>
        <end position="520"/>
    </location>
</feature>
<dbReference type="Proteomes" id="UP000663870">
    <property type="component" value="Unassembled WGS sequence"/>
</dbReference>
<proteinExistence type="predicted"/>
<feature type="repeat" description="TPR" evidence="3">
    <location>
        <begin position="445"/>
        <end position="478"/>
    </location>
</feature>
<organism evidence="5 6">
    <name type="scientific">Rotaria sordida</name>
    <dbReference type="NCBI Taxonomy" id="392033"/>
    <lineage>
        <taxon>Eukaryota</taxon>
        <taxon>Metazoa</taxon>
        <taxon>Spiralia</taxon>
        <taxon>Gnathifera</taxon>
        <taxon>Rotifera</taxon>
        <taxon>Eurotatoria</taxon>
        <taxon>Bdelloidea</taxon>
        <taxon>Philodinida</taxon>
        <taxon>Philodinidae</taxon>
        <taxon>Rotaria</taxon>
    </lineage>
</organism>
<feature type="repeat" description="TPR" evidence="3">
    <location>
        <begin position="529"/>
        <end position="562"/>
    </location>
</feature>
<feature type="repeat" description="TPR" evidence="3">
    <location>
        <begin position="361"/>
        <end position="394"/>
    </location>
</feature>
<evidence type="ECO:0000313" key="4">
    <source>
        <dbReference type="EMBL" id="CAF1003412.1"/>
    </source>
</evidence>
<protein>
    <recommendedName>
        <fullName evidence="7">UDP-N-acetylglucosamine--peptide N-acetylglucosaminyltransferase SPINDLY</fullName>
    </recommendedName>
</protein>
<dbReference type="PANTHER" id="PTHR45641:SF19">
    <property type="entry name" value="NEPHROCYSTIN-3"/>
    <property type="match status" value="1"/>
</dbReference>
<dbReference type="SMART" id="SM00028">
    <property type="entry name" value="TPR"/>
    <property type="match status" value="8"/>
</dbReference>
<keyword evidence="2 3" id="KW-0802">TPR repeat</keyword>
<dbReference type="EMBL" id="CAJNOL010000500">
    <property type="protein sequence ID" value="CAF1092931.1"/>
    <property type="molecule type" value="Genomic_DNA"/>
</dbReference>
<dbReference type="PANTHER" id="PTHR45641">
    <property type="entry name" value="TETRATRICOPEPTIDE REPEAT PROTEIN (AFU_ORTHOLOGUE AFUA_6G03870)"/>
    <property type="match status" value="1"/>
</dbReference>
<dbReference type="EMBL" id="CAJNOH010000332">
    <property type="protein sequence ID" value="CAF1003412.1"/>
    <property type="molecule type" value="Genomic_DNA"/>
</dbReference>
<gene>
    <name evidence="5" type="ORF">JXQ802_LOCUS18789</name>
    <name evidence="4" type="ORF">PYM288_LOCUS14729</name>
</gene>
<dbReference type="PROSITE" id="PS50293">
    <property type="entry name" value="TPR_REGION"/>
    <property type="match status" value="7"/>
</dbReference>
<accession>A0A814NHC2</accession>
<dbReference type="Pfam" id="PF13424">
    <property type="entry name" value="TPR_12"/>
    <property type="match status" value="4"/>
</dbReference>
<dbReference type="Proteomes" id="UP000663854">
    <property type="component" value="Unassembled WGS sequence"/>
</dbReference>
<feature type="repeat" description="TPR" evidence="3">
    <location>
        <begin position="403"/>
        <end position="436"/>
    </location>
</feature>
<feature type="repeat" description="TPR" evidence="3">
    <location>
        <begin position="571"/>
        <end position="604"/>
    </location>
</feature>
<evidence type="ECO:0000313" key="6">
    <source>
        <dbReference type="Proteomes" id="UP000663870"/>
    </source>
</evidence>
<dbReference type="Gene3D" id="1.25.40.10">
    <property type="entry name" value="Tetratricopeptide repeat domain"/>
    <property type="match status" value="3"/>
</dbReference>
<reference evidence="5" key="1">
    <citation type="submission" date="2021-02" db="EMBL/GenBank/DDBJ databases">
        <authorList>
            <person name="Nowell W R."/>
        </authorList>
    </citation>
    <scope>NUCLEOTIDE SEQUENCE</scope>
</reference>
<dbReference type="AlphaFoldDB" id="A0A814NHC2"/>
<dbReference type="InterPro" id="IPR006597">
    <property type="entry name" value="Sel1-like"/>
</dbReference>
<comment type="caution">
    <text evidence="5">The sequence shown here is derived from an EMBL/GenBank/DDBJ whole genome shotgun (WGS) entry which is preliminary data.</text>
</comment>
<dbReference type="SMART" id="SM00671">
    <property type="entry name" value="SEL1"/>
    <property type="match status" value="6"/>
</dbReference>
<evidence type="ECO:0000313" key="5">
    <source>
        <dbReference type="EMBL" id="CAF1092931.1"/>
    </source>
</evidence>
<evidence type="ECO:0000256" key="2">
    <source>
        <dbReference type="ARBA" id="ARBA00022803"/>
    </source>
</evidence>
<sequence>MSRRQRLHVAEGYVVVWVDENIDMTNEDCKNTMVQLREVVNQVQQCTTPDQCIQLLNESQEEISFVISSGAIGQHLVPTIHDMTKLNAIFIFCGNKQQHKEWTQNYAKIKGVHTSIKHICEKLKMAIKQCNQDNIPVSIVSLTEGGSSKNLDQLEPTFMYSQIFKEILLEIEHDQNAIQDLVTYCQQEYKDNNKELKIIHEFQREYQASNAIWWYTRECFTYKMLNAALRTLNGDIMIRMGFFLCDIHRQIEHLHKEQAEELYMALLEQASNDSGKAYIYHMLGMMKNGKGQYTEAASFYEMSLRIKRKALPEDHPSLANTYNNIGGVYHNMGDYSKAVEFYKQAIKIKEKALPPNDPDLALSYNNIGGVYKDMGDYSKALEFYEKALKIREKALPSNHPDLATCYSSIGQVYHNMGDYSKALEFYEKAHKIYEKALPPNHPNLATSYNNIGRVYNDMGDYSKALEFYEKAHQIYEKILPSNHPHLAASYNSIGLMYNGMGDYSKALESYEKAHKILEKALPSNHPHFASSYNNIGLVYKNMGDYSKALEFYEKALKIDEKALPSNHPHVASSYNNIGQVYDNMGDYLKALEFYEKALKIKEKALPPNHPSLATSYNNIDLPIPAILVREEYIENIQKNMTN</sequence>
<evidence type="ECO:0008006" key="7">
    <source>
        <dbReference type="Google" id="ProtNLM"/>
    </source>
</evidence>
<evidence type="ECO:0000256" key="1">
    <source>
        <dbReference type="ARBA" id="ARBA00022737"/>
    </source>
</evidence>
<dbReference type="SUPFAM" id="SSF48452">
    <property type="entry name" value="TPR-like"/>
    <property type="match status" value="1"/>
</dbReference>
<dbReference type="InterPro" id="IPR019734">
    <property type="entry name" value="TPR_rpt"/>
</dbReference>
<evidence type="ECO:0000256" key="3">
    <source>
        <dbReference type="PROSITE-ProRule" id="PRU00339"/>
    </source>
</evidence>